<dbReference type="PROSITE" id="PS51257">
    <property type="entry name" value="PROKAR_LIPOPROTEIN"/>
    <property type="match status" value="1"/>
</dbReference>
<gene>
    <name evidence="3" type="ORF">D7D48_07705</name>
</gene>
<comment type="caution">
    <text evidence="3">The sequence shown here is derived from an EMBL/GenBank/DDBJ whole genome shotgun (WGS) entry which is preliminary data.</text>
</comment>
<dbReference type="SUPFAM" id="SSF56300">
    <property type="entry name" value="Metallo-dependent phosphatases"/>
    <property type="match status" value="1"/>
</dbReference>
<dbReference type="RefSeq" id="WP_125230713.1">
    <property type="nucleotide sequence ID" value="NZ_RWJI01000001.1"/>
</dbReference>
<accession>A0A3R8Q9R2</accession>
<proteinExistence type="predicted"/>
<keyword evidence="1" id="KW-0732">Signal</keyword>
<evidence type="ECO:0000259" key="2">
    <source>
        <dbReference type="Pfam" id="PF09423"/>
    </source>
</evidence>
<dbReference type="Proteomes" id="UP000268553">
    <property type="component" value="Unassembled WGS sequence"/>
</dbReference>
<evidence type="ECO:0000313" key="3">
    <source>
        <dbReference type="EMBL" id="RRQ52699.1"/>
    </source>
</evidence>
<evidence type="ECO:0000256" key="1">
    <source>
        <dbReference type="SAM" id="SignalP"/>
    </source>
</evidence>
<dbReference type="AlphaFoldDB" id="A0A3R8Q9R2"/>
<dbReference type="Pfam" id="PF09423">
    <property type="entry name" value="PhoD"/>
    <property type="match status" value="1"/>
</dbReference>
<keyword evidence="4" id="KW-1185">Reference proteome</keyword>
<feature type="signal peptide" evidence="1">
    <location>
        <begin position="1"/>
        <end position="25"/>
    </location>
</feature>
<sequence length="385" mass="42700">MKYALPFIALSLSGCAISVTSTSNIAPIAPQSAQEALRPYYATLGTQLPKASPNPVLADDTVITRFAFGSCLNENRDMKIWDVIAAQNPQAFLLIGDNVYGDTRPTNGADIPTLAASYKKLNSRAEFDRFRRSVPMMTAWDDHDYGANDAGGAFAFKEWAEKAYETYWGSSDEVKSRPGVYESRIVGPKGKRVQFIILDGRFFRSDLATMPYRDPGPALGWYIPNMDPKATILGQAQWDWLAQELEKQADVRFIISSTQVITDAHNFEGWTNFPKERDRLYALLGQKGVNNAIFLTGDRHSGGFYKTNAPGLSKPLWDFTSSSLNFAFGKGDGSEREPDPRRTGGFWGIPNFGQIDIDWATKKVTMTLRKDDGSVIETQVANAVD</sequence>
<dbReference type="OrthoDB" id="327733at2"/>
<organism evidence="3 4">
    <name type="scientific">Sphingorhabdus wooponensis</name>
    <dbReference type="NCBI Taxonomy" id="940136"/>
    <lineage>
        <taxon>Bacteria</taxon>
        <taxon>Pseudomonadati</taxon>
        <taxon>Pseudomonadota</taxon>
        <taxon>Alphaproteobacteria</taxon>
        <taxon>Sphingomonadales</taxon>
        <taxon>Sphingomonadaceae</taxon>
        <taxon>Sphingorhabdus</taxon>
    </lineage>
</organism>
<dbReference type="PANTHER" id="PTHR33987:SF1">
    <property type="entry name" value="CALCINEURIN-LIKE METALLO-PHOSPHOESTERASE SUPERFAMILY PROTEIN"/>
    <property type="match status" value="1"/>
</dbReference>
<feature type="domain" description="PhoD-like phosphatase metallophosphatase" evidence="2">
    <location>
        <begin position="66"/>
        <end position="366"/>
    </location>
</feature>
<feature type="chain" id="PRO_5018596278" evidence="1">
    <location>
        <begin position="26"/>
        <end position="385"/>
    </location>
</feature>
<dbReference type="InterPro" id="IPR038607">
    <property type="entry name" value="PhoD-like_sf"/>
</dbReference>
<reference evidence="3 4" key="1">
    <citation type="submission" date="2018-12" db="EMBL/GenBank/DDBJ databases">
        <authorList>
            <person name="Kim S.-J."/>
            <person name="Jung G.-Y."/>
        </authorList>
    </citation>
    <scope>NUCLEOTIDE SEQUENCE [LARGE SCALE GENOMIC DNA]</scope>
    <source>
        <strain evidence="3 4">03SU3-P</strain>
    </source>
</reference>
<dbReference type="Gene3D" id="3.60.21.70">
    <property type="entry name" value="PhoD-like phosphatase"/>
    <property type="match status" value="1"/>
</dbReference>
<protein>
    <submittedName>
        <fullName evidence="3">Alkaline phosphatase family protein</fullName>
    </submittedName>
</protein>
<dbReference type="CDD" id="cd07389">
    <property type="entry name" value="MPP_PhoD"/>
    <property type="match status" value="1"/>
</dbReference>
<dbReference type="PANTHER" id="PTHR33987">
    <property type="entry name" value="CALCINEURIN-LIKE METALLO-PHOSPHOESTERASE SUPERFAMILY PROTEIN"/>
    <property type="match status" value="1"/>
</dbReference>
<name>A0A3R8Q9R2_9SPHN</name>
<dbReference type="InterPro" id="IPR029052">
    <property type="entry name" value="Metallo-depent_PP-like"/>
</dbReference>
<dbReference type="EMBL" id="RWJI01000001">
    <property type="protein sequence ID" value="RRQ52699.1"/>
    <property type="molecule type" value="Genomic_DNA"/>
</dbReference>
<dbReference type="InterPro" id="IPR018946">
    <property type="entry name" value="PhoD-like_MPP"/>
</dbReference>
<evidence type="ECO:0000313" key="4">
    <source>
        <dbReference type="Proteomes" id="UP000268553"/>
    </source>
</evidence>